<sequence length="216" mass="24690">MVPQILFEDKDIIVVVKPRGVSSQSSSGFEEDMVSLLKKHLGKDAYIGVIHRLDKPVYGIMVYGKNKKSTELLSNELRQKNIEKSYAALVEGLPLKNHGELRDYIKKYDNNTSKVVDKNTIGAKEAVLNYEVIDSFQIEDMCITRLKINLVTGRHHQIRLQCASHGFPLLGDHKYNKRLSNKKFEYDKVLALAAINLSFIHPKTNKRLNYKIDADF</sequence>
<dbReference type="SUPFAM" id="SSF55120">
    <property type="entry name" value="Pseudouridine synthase"/>
    <property type="match status" value="1"/>
</dbReference>
<dbReference type="AlphaFoldDB" id="A0A385PXZ0"/>
<evidence type="ECO:0000313" key="6">
    <source>
        <dbReference type="Proteomes" id="UP000265562"/>
    </source>
</evidence>
<dbReference type="KEGG" id="lua:D4A81_02110"/>
<proteinExistence type="predicted"/>
<dbReference type="Pfam" id="PF00849">
    <property type="entry name" value="PseudoU_synth_2"/>
    <property type="match status" value="1"/>
</dbReference>
<dbReference type="RefSeq" id="WP_111526070.1">
    <property type="nucleotide sequence ID" value="NZ_CP032364.1"/>
</dbReference>
<dbReference type="GO" id="GO:0001522">
    <property type="term" value="P:pseudouridine synthesis"/>
    <property type="evidence" value="ECO:0007669"/>
    <property type="project" value="InterPro"/>
</dbReference>
<dbReference type="InterPro" id="IPR006145">
    <property type="entry name" value="PsdUridine_synth_RsuA/RluA"/>
</dbReference>
<dbReference type="Gene3D" id="3.30.2350.10">
    <property type="entry name" value="Pseudouridine synthase"/>
    <property type="match status" value="1"/>
</dbReference>
<dbReference type="GO" id="GO:0009982">
    <property type="term" value="F:pseudouridine synthase activity"/>
    <property type="evidence" value="ECO:0007669"/>
    <property type="project" value="InterPro"/>
</dbReference>
<comment type="catalytic activity">
    <reaction evidence="1">
        <text>a uridine in RNA = a pseudouridine in RNA</text>
        <dbReference type="Rhea" id="RHEA:48348"/>
        <dbReference type="Rhea" id="RHEA-COMP:12068"/>
        <dbReference type="Rhea" id="RHEA-COMP:12069"/>
        <dbReference type="ChEBI" id="CHEBI:65314"/>
        <dbReference type="ChEBI" id="CHEBI:65315"/>
    </reaction>
</comment>
<evidence type="ECO:0000256" key="1">
    <source>
        <dbReference type="ARBA" id="ARBA00000073"/>
    </source>
</evidence>
<dbReference type="InterPro" id="IPR050188">
    <property type="entry name" value="RluA_PseudoU_synthase"/>
</dbReference>
<dbReference type="CDD" id="cd02869">
    <property type="entry name" value="PseudoU_synth_RluA_like"/>
    <property type="match status" value="1"/>
</dbReference>
<dbReference type="PANTHER" id="PTHR21600">
    <property type="entry name" value="MITOCHONDRIAL RNA PSEUDOURIDINE SYNTHASE"/>
    <property type="match status" value="1"/>
</dbReference>
<protein>
    <recommendedName>
        <fullName evidence="2">RNA pseudouridylate synthase</fullName>
    </recommendedName>
    <alternativeName>
        <fullName evidence="3">RNA-uridine isomerase</fullName>
    </alternativeName>
</protein>
<evidence type="ECO:0000313" key="5">
    <source>
        <dbReference type="EMBL" id="AYA98826.1"/>
    </source>
</evidence>
<evidence type="ECO:0000256" key="2">
    <source>
        <dbReference type="ARBA" id="ARBA00031870"/>
    </source>
</evidence>
<dbReference type="GO" id="GO:0140098">
    <property type="term" value="F:catalytic activity, acting on RNA"/>
    <property type="evidence" value="ECO:0007669"/>
    <property type="project" value="UniProtKB-ARBA"/>
</dbReference>
<dbReference type="InterPro" id="IPR020103">
    <property type="entry name" value="PsdUridine_synth_cat_dom_sf"/>
</dbReference>
<accession>A0A385PXZ0</accession>
<dbReference type="GO" id="GO:0003723">
    <property type="term" value="F:RNA binding"/>
    <property type="evidence" value="ECO:0007669"/>
    <property type="project" value="InterPro"/>
</dbReference>
<name>A0A385PXZ0_9FIRM</name>
<keyword evidence="6" id="KW-1185">Reference proteome</keyword>
<dbReference type="EMBL" id="CP032364">
    <property type="protein sequence ID" value="AYA98826.1"/>
    <property type="molecule type" value="Genomic_DNA"/>
</dbReference>
<feature type="domain" description="Pseudouridine synthase RsuA/RluA-like" evidence="4">
    <location>
        <begin position="11"/>
        <end position="164"/>
    </location>
</feature>
<dbReference type="Proteomes" id="UP000265562">
    <property type="component" value="Chromosome"/>
</dbReference>
<organism evidence="5 6">
    <name type="scientific">Lachnoanaerobaculum umeaense</name>
    <dbReference type="NCBI Taxonomy" id="617123"/>
    <lineage>
        <taxon>Bacteria</taxon>
        <taxon>Bacillati</taxon>
        <taxon>Bacillota</taxon>
        <taxon>Clostridia</taxon>
        <taxon>Lachnospirales</taxon>
        <taxon>Lachnospiraceae</taxon>
        <taxon>Lachnoanaerobaculum</taxon>
    </lineage>
</organism>
<evidence type="ECO:0000256" key="3">
    <source>
        <dbReference type="ARBA" id="ARBA00033164"/>
    </source>
</evidence>
<dbReference type="GO" id="GO:0006396">
    <property type="term" value="P:RNA processing"/>
    <property type="evidence" value="ECO:0007669"/>
    <property type="project" value="UniProtKB-ARBA"/>
</dbReference>
<dbReference type="OrthoDB" id="9807829at2"/>
<evidence type="ECO:0000259" key="4">
    <source>
        <dbReference type="Pfam" id="PF00849"/>
    </source>
</evidence>
<reference evidence="5 6" key="1">
    <citation type="submission" date="2018-09" db="EMBL/GenBank/DDBJ databases">
        <title>Genome sequencing of Lachnoanaerobaculum umeaense DSM 23576.</title>
        <authorList>
            <person name="Kook J.-K."/>
            <person name="Park S.-N."/>
            <person name="Lim Y.K."/>
        </authorList>
    </citation>
    <scope>NUCLEOTIDE SEQUENCE [LARGE SCALE GENOMIC DNA]</scope>
    <source>
        <strain evidence="6">DSM 23576 \ CCUG 58757</strain>
    </source>
</reference>
<gene>
    <name evidence="5" type="ORF">D4A81_02110</name>
</gene>